<reference evidence="1 2" key="1">
    <citation type="submission" date="2011-03" db="EMBL/GenBank/DDBJ databases">
        <authorList>
            <person name="Weinstock G."/>
            <person name="Sodergren E."/>
            <person name="Clifton S."/>
            <person name="Fulton L."/>
            <person name="Fulton B."/>
            <person name="Courtney L."/>
            <person name="Fronick C."/>
            <person name="Harrison M."/>
            <person name="Strong C."/>
            <person name="Farmer C."/>
            <person name="Delahaunty K."/>
            <person name="Markovic C."/>
            <person name="Hall O."/>
            <person name="Minx P."/>
            <person name="Tomlinson C."/>
            <person name="Mitreva M."/>
            <person name="Hou S."/>
            <person name="Chen J."/>
            <person name="Wollam A."/>
            <person name="Pepin K.H."/>
            <person name="Johnson M."/>
            <person name="Bhonagiri V."/>
            <person name="Zhang X."/>
            <person name="Suruliraj S."/>
            <person name="Warren W."/>
            <person name="Chinwalla A."/>
            <person name="Mardis E.R."/>
            <person name="Wilson R.K."/>
        </authorList>
    </citation>
    <scope>NUCLEOTIDE SEQUENCE [LARGE SCALE GENOMIC DNA]</scope>
    <source>
        <strain evidence="1 2">YIT 11840</strain>
    </source>
</reference>
<dbReference type="STRING" id="762968.HMPREF9441_01333"/>
<dbReference type="AlphaFoldDB" id="G5SPQ0"/>
<keyword evidence="2" id="KW-1185">Reference proteome</keyword>
<dbReference type="Proteomes" id="UP000003598">
    <property type="component" value="Unassembled WGS sequence"/>
</dbReference>
<dbReference type="HOGENOM" id="CLU_3171170_0_0_10"/>
<name>G5SPQ0_9BACT</name>
<organism evidence="1 2">
    <name type="scientific">Paraprevotella clara YIT 11840</name>
    <dbReference type="NCBI Taxonomy" id="762968"/>
    <lineage>
        <taxon>Bacteria</taxon>
        <taxon>Pseudomonadati</taxon>
        <taxon>Bacteroidota</taxon>
        <taxon>Bacteroidia</taxon>
        <taxon>Bacteroidales</taxon>
        <taxon>Prevotellaceae</taxon>
        <taxon>Paraprevotella</taxon>
    </lineage>
</organism>
<gene>
    <name evidence="1" type="ORF">HMPREF9441_01333</name>
</gene>
<dbReference type="EMBL" id="AFFY01000017">
    <property type="protein sequence ID" value="EHH00949.1"/>
    <property type="molecule type" value="Genomic_DNA"/>
</dbReference>
<protein>
    <submittedName>
        <fullName evidence="1">Uncharacterized protein</fullName>
    </submittedName>
</protein>
<evidence type="ECO:0000313" key="2">
    <source>
        <dbReference type="Proteomes" id="UP000003598"/>
    </source>
</evidence>
<proteinExistence type="predicted"/>
<sequence>MRRFENKDTETTEHLQRKQNKIYTTIISIVTIYPISSERMIPATRLP</sequence>
<evidence type="ECO:0000313" key="1">
    <source>
        <dbReference type="EMBL" id="EHH00949.1"/>
    </source>
</evidence>
<comment type="caution">
    <text evidence="1">The sequence shown here is derived from an EMBL/GenBank/DDBJ whole genome shotgun (WGS) entry which is preliminary data.</text>
</comment>
<accession>G5SPQ0</accession>